<gene>
    <name evidence="2" type="ORF">COHA_007129</name>
</gene>
<proteinExistence type="predicted"/>
<evidence type="ECO:0000313" key="3">
    <source>
        <dbReference type="Proteomes" id="UP001205105"/>
    </source>
</evidence>
<keyword evidence="1" id="KW-1133">Transmembrane helix</keyword>
<protein>
    <submittedName>
        <fullName evidence="2">Uncharacterized protein</fullName>
    </submittedName>
</protein>
<accession>A0AAD5DLH0</accession>
<keyword evidence="1" id="KW-0812">Transmembrane</keyword>
<organism evidence="2 3">
    <name type="scientific">Chlorella ohadii</name>
    <dbReference type="NCBI Taxonomy" id="2649997"/>
    <lineage>
        <taxon>Eukaryota</taxon>
        <taxon>Viridiplantae</taxon>
        <taxon>Chlorophyta</taxon>
        <taxon>core chlorophytes</taxon>
        <taxon>Trebouxiophyceae</taxon>
        <taxon>Chlorellales</taxon>
        <taxon>Chlorellaceae</taxon>
        <taxon>Chlorella clade</taxon>
        <taxon>Chlorella</taxon>
    </lineage>
</organism>
<dbReference type="AlphaFoldDB" id="A0AAD5DLH0"/>
<reference evidence="2" key="1">
    <citation type="submission" date="2020-11" db="EMBL/GenBank/DDBJ databases">
        <title>Chlorella ohadii genome sequencing and assembly.</title>
        <authorList>
            <person name="Murik O."/>
            <person name="Treves H."/>
            <person name="Kedem I."/>
            <person name="Shotland Y."/>
            <person name="Kaplan A."/>
        </authorList>
    </citation>
    <scope>NUCLEOTIDE SEQUENCE</scope>
    <source>
        <strain evidence="2">1</strain>
    </source>
</reference>
<dbReference type="Proteomes" id="UP001205105">
    <property type="component" value="Unassembled WGS sequence"/>
</dbReference>
<evidence type="ECO:0000313" key="2">
    <source>
        <dbReference type="EMBL" id="KAI7839126.1"/>
    </source>
</evidence>
<name>A0AAD5DLH0_9CHLO</name>
<evidence type="ECO:0000256" key="1">
    <source>
        <dbReference type="SAM" id="Phobius"/>
    </source>
</evidence>
<keyword evidence="3" id="KW-1185">Reference proteome</keyword>
<comment type="caution">
    <text evidence="2">The sequence shown here is derived from an EMBL/GenBank/DDBJ whole genome shotgun (WGS) entry which is preliminary data.</text>
</comment>
<sequence>MAQTIAMARLRELALTGGILGEFAGRLAPVRDIAQWLAATTHLLERLLRTTAGIDACPTSCAHAVRYAANLHNVRVGALHTYCAVLYDMHVGVELARVPTQLLRTADDAAAVTQLLLHGVAVGTAALQAGDTQGWPLLSTTLNVLRRMCIDGSTAAARTIGSSLRGSGGETPRPVAQLLAEAVAAFPRKIAASCDALQTALDACLSAAGVLAAIYAHNGRSPAAGDHPAAILLPADWDALASCAKLAPLLQQAATAAAQLGDSMTVHLCGSTAEKLLMILYIFFPMAFSSPQELAQWCELVGASWRLLAIAAATPQLSEQQRSEALMATMELSRCFEMAVSDCLPPLPVAFLRDRGVRRRRGASTAARPAWDAQPQPLLQLSRQLCRAAHSVAKGGCAPPVALALVQANMPLFIGSFLNFLLRLLAKESSLSSEGRQQALLAIATTCSALAALGPAVPAFGFGMACCTAMMWLSRPNSLSNDPAVARQLTRLGELGAERWLQVCMRLSLNSML</sequence>
<feature type="transmembrane region" description="Helical" evidence="1">
    <location>
        <begin position="443"/>
        <end position="473"/>
    </location>
</feature>
<feature type="transmembrane region" description="Helical" evidence="1">
    <location>
        <begin position="401"/>
        <end position="422"/>
    </location>
</feature>
<keyword evidence="1" id="KW-0472">Membrane</keyword>
<dbReference type="EMBL" id="JADXDR010000107">
    <property type="protein sequence ID" value="KAI7839126.1"/>
    <property type="molecule type" value="Genomic_DNA"/>
</dbReference>